<dbReference type="EMBL" id="SSTE01006526">
    <property type="protein sequence ID" value="KAA0059110.1"/>
    <property type="molecule type" value="Genomic_DNA"/>
</dbReference>
<evidence type="ECO:0000313" key="5">
    <source>
        <dbReference type="Proteomes" id="UP000321947"/>
    </source>
</evidence>
<reference evidence="4 5" key="1">
    <citation type="submission" date="2019-08" db="EMBL/GenBank/DDBJ databases">
        <title>Draft genome sequences of two oriental melons (Cucumis melo L. var makuwa).</title>
        <authorList>
            <person name="Kwon S.-Y."/>
        </authorList>
    </citation>
    <scope>NUCLEOTIDE SEQUENCE [LARGE SCALE GENOMIC DNA]</scope>
    <source>
        <strain evidence="5">cv. Chang Bougi</strain>
        <strain evidence="4">cv. SW 3</strain>
        <tissue evidence="2">Leaf</tissue>
    </source>
</reference>
<gene>
    <name evidence="3" type="ORF">E5676_scaffold150G00130</name>
    <name evidence="2" type="ORF">E6C27_scaffold430G00170</name>
</gene>
<dbReference type="Proteomes" id="UP000321393">
    <property type="component" value="Unassembled WGS sequence"/>
</dbReference>
<dbReference type="EMBL" id="SSTD01005557">
    <property type="protein sequence ID" value="TYK21615.1"/>
    <property type="molecule type" value="Genomic_DNA"/>
</dbReference>
<evidence type="ECO:0000313" key="4">
    <source>
        <dbReference type="Proteomes" id="UP000321393"/>
    </source>
</evidence>
<protein>
    <submittedName>
        <fullName evidence="2">Uncharacterized protein</fullName>
    </submittedName>
</protein>
<name>A0A5A7UVI4_CUCMM</name>
<evidence type="ECO:0000313" key="2">
    <source>
        <dbReference type="EMBL" id="KAA0059110.1"/>
    </source>
</evidence>
<dbReference type="Proteomes" id="UP000321947">
    <property type="component" value="Unassembled WGS sequence"/>
</dbReference>
<accession>A0A5A7UVI4</accession>
<sequence length="243" mass="27012">MGILLTHKYVGENAKYVGKRYPDVQNGVGKNVGRNASREAFPTPYQHGVGKGFPDAGRCVGIYGVGNKRKACRQHARNEVQALSKQAHPPPRPHIPLSIPARRLHALGSNMDCNHIWGSGSRGAKKNTSDYIGKLVRRRRGTTAREGGDGRQQNNGGRATKIATTSSPFLISLLGFGSVNYKTKTILKGFPDAVTWRREIPQNASGKGEFPTLIKRFSRRFMRRREKPLFPTSLPTHCSRRRE</sequence>
<comment type="caution">
    <text evidence="2">The sequence shown here is derived from an EMBL/GenBank/DDBJ whole genome shotgun (WGS) entry which is preliminary data.</text>
</comment>
<evidence type="ECO:0000256" key="1">
    <source>
        <dbReference type="SAM" id="MobiDB-lite"/>
    </source>
</evidence>
<evidence type="ECO:0000313" key="3">
    <source>
        <dbReference type="EMBL" id="TYK21615.1"/>
    </source>
</evidence>
<organism evidence="2 4">
    <name type="scientific">Cucumis melo var. makuwa</name>
    <name type="common">Oriental melon</name>
    <dbReference type="NCBI Taxonomy" id="1194695"/>
    <lineage>
        <taxon>Eukaryota</taxon>
        <taxon>Viridiplantae</taxon>
        <taxon>Streptophyta</taxon>
        <taxon>Embryophyta</taxon>
        <taxon>Tracheophyta</taxon>
        <taxon>Spermatophyta</taxon>
        <taxon>Magnoliopsida</taxon>
        <taxon>eudicotyledons</taxon>
        <taxon>Gunneridae</taxon>
        <taxon>Pentapetalae</taxon>
        <taxon>rosids</taxon>
        <taxon>fabids</taxon>
        <taxon>Cucurbitales</taxon>
        <taxon>Cucurbitaceae</taxon>
        <taxon>Benincaseae</taxon>
        <taxon>Cucumis</taxon>
    </lineage>
</organism>
<feature type="region of interest" description="Disordered" evidence="1">
    <location>
        <begin position="136"/>
        <end position="160"/>
    </location>
</feature>
<dbReference type="AlphaFoldDB" id="A0A5A7UVI4"/>
<proteinExistence type="predicted"/>